<reference evidence="5 6" key="1">
    <citation type="submission" date="2015-08" db="EMBL/GenBank/DDBJ databases">
        <title>Genomes of Isolates from Cabo Rojo, PR.</title>
        <authorList>
            <person name="Sanchez-Nieves R.L."/>
            <person name="Montalvo-Rodriguez R."/>
        </authorList>
    </citation>
    <scope>NUCLEOTIDE SEQUENCE [LARGE SCALE GENOMIC DNA]</scope>
    <source>
        <strain evidence="5 6">SL3</strain>
    </source>
</reference>
<dbReference type="InterPro" id="IPR013655">
    <property type="entry name" value="PAS_fold_3"/>
</dbReference>
<dbReference type="SUPFAM" id="SSF52172">
    <property type="entry name" value="CheY-like"/>
    <property type="match status" value="1"/>
</dbReference>
<sequence length="253" mass="28356">MNHFSIDNIRVLHVDDDPGFAKIVSEFLEREDDAFSVETATSVDDALTVLQDARVDCVVSDYDMPRKNGLDFLELVRDDYPGLPFLLFTGKGSEEIASQAISAGVTDYLQKEAGTEQYTVLANRIRNAVRSARAEAVVQRTEDRYHNLVDTAPIPILLFGDNWEALYANEAAVAFLDADSFTEIAGKKASDFLHPDERDAARKRFQRLMREDISVPEKEYRVVTAEGEMKTATVATAPGYYRGEKVAQAMLYR</sequence>
<dbReference type="CDD" id="cd00156">
    <property type="entry name" value="REC"/>
    <property type="match status" value="1"/>
</dbReference>
<dbReference type="PANTHER" id="PTHR44591">
    <property type="entry name" value="STRESS RESPONSE REGULATOR PROTEIN 1"/>
    <property type="match status" value="1"/>
</dbReference>
<dbReference type="SMART" id="SM00091">
    <property type="entry name" value="PAS"/>
    <property type="match status" value="1"/>
</dbReference>
<gene>
    <name evidence="5" type="ORF">AMS69_12605</name>
</gene>
<evidence type="ECO:0000259" key="4">
    <source>
        <dbReference type="PROSITE" id="PS50112"/>
    </source>
</evidence>
<proteinExistence type="predicted"/>
<dbReference type="Gene3D" id="3.40.50.2300">
    <property type="match status" value="1"/>
</dbReference>
<dbReference type="InterPro" id="IPR001789">
    <property type="entry name" value="Sig_transdc_resp-reg_receiver"/>
</dbReference>
<dbReference type="InterPro" id="IPR011006">
    <property type="entry name" value="CheY-like_superfamily"/>
</dbReference>
<dbReference type="Pfam" id="PF08447">
    <property type="entry name" value="PAS_3"/>
    <property type="match status" value="1"/>
</dbReference>
<dbReference type="InterPro" id="IPR050595">
    <property type="entry name" value="Bact_response_regulator"/>
</dbReference>
<feature type="modified residue" description="4-aspartylphosphate" evidence="2">
    <location>
        <position position="61"/>
    </location>
</feature>
<evidence type="ECO:0000256" key="2">
    <source>
        <dbReference type="PROSITE-ProRule" id="PRU00169"/>
    </source>
</evidence>
<evidence type="ECO:0000313" key="5">
    <source>
        <dbReference type="EMBL" id="KOX92214.1"/>
    </source>
</evidence>
<feature type="domain" description="PAS" evidence="4">
    <location>
        <begin position="141"/>
        <end position="212"/>
    </location>
</feature>
<dbReference type="GO" id="GO:0000160">
    <property type="term" value="P:phosphorelay signal transduction system"/>
    <property type="evidence" value="ECO:0007669"/>
    <property type="project" value="InterPro"/>
</dbReference>
<organism evidence="5 6">
    <name type="scientific">Haloarcula rubripromontorii</name>
    <dbReference type="NCBI Taxonomy" id="1705562"/>
    <lineage>
        <taxon>Archaea</taxon>
        <taxon>Methanobacteriati</taxon>
        <taxon>Methanobacteriota</taxon>
        <taxon>Stenosarchaea group</taxon>
        <taxon>Halobacteria</taxon>
        <taxon>Halobacteriales</taxon>
        <taxon>Haloarculaceae</taxon>
        <taxon>Haloarcula</taxon>
    </lineage>
</organism>
<evidence type="ECO:0000256" key="1">
    <source>
        <dbReference type="ARBA" id="ARBA00022553"/>
    </source>
</evidence>
<dbReference type="PROSITE" id="PS50110">
    <property type="entry name" value="RESPONSE_REGULATORY"/>
    <property type="match status" value="1"/>
</dbReference>
<dbReference type="EMBL" id="LIUF01000004">
    <property type="protein sequence ID" value="KOX92214.1"/>
    <property type="molecule type" value="Genomic_DNA"/>
</dbReference>
<evidence type="ECO:0000313" key="6">
    <source>
        <dbReference type="Proteomes" id="UP000037729"/>
    </source>
</evidence>
<dbReference type="SUPFAM" id="SSF55785">
    <property type="entry name" value="PYP-like sensor domain (PAS domain)"/>
    <property type="match status" value="1"/>
</dbReference>
<evidence type="ECO:0000259" key="3">
    <source>
        <dbReference type="PROSITE" id="PS50110"/>
    </source>
</evidence>
<dbReference type="PANTHER" id="PTHR44591:SF3">
    <property type="entry name" value="RESPONSE REGULATORY DOMAIN-CONTAINING PROTEIN"/>
    <property type="match status" value="1"/>
</dbReference>
<dbReference type="PROSITE" id="PS50112">
    <property type="entry name" value="PAS"/>
    <property type="match status" value="1"/>
</dbReference>
<keyword evidence="1 2" id="KW-0597">Phosphoprotein</keyword>
<comment type="caution">
    <text evidence="5">The sequence shown here is derived from an EMBL/GenBank/DDBJ whole genome shotgun (WGS) entry which is preliminary data.</text>
</comment>
<dbReference type="STRING" id="1705562.AMS69_12605"/>
<dbReference type="PATRIC" id="fig|1705562.3.peg.3102"/>
<dbReference type="CDD" id="cd00130">
    <property type="entry name" value="PAS"/>
    <property type="match status" value="1"/>
</dbReference>
<accession>A0A0N0U935</accession>
<dbReference type="Proteomes" id="UP000037729">
    <property type="component" value="Unassembled WGS sequence"/>
</dbReference>
<feature type="domain" description="Response regulatory" evidence="3">
    <location>
        <begin position="10"/>
        <end position="126"/>
    </location>
</feature>
<dbReference type="AlphaFoldDB" id="A0A0N0U935"/>
<dbReference type="SMART" id="SM00448">
    <property type="entry name" value="REC"/>
    <property type="match status" value="1"/>
</dbReference>
<dbReference type="Gene3D" id="3.30.450.20">
    <property type="entry name" value="PAS domain"/>
    <property type="match status" value="1"/>
</dbReference>
<keyword evidence="6" id="KW-1185">Reference proteome</keyword>
<name>A0A0N0U935_9EURY</name>
<dbReference type="NCBIfam" id="TIGR00229">
    <property type="entry name" value="sensory_box"/>
    <property type="match status" value="1"/>
</dbReference>
<dbReference type="Pfam" id="PF00072">
    <property type="entry name" value="Response_reg"/>
    <property type="match status" value="1"/>
</dbReference>
<dbReference type="InterPro" id="IPR000014">
    <property type="entry name" value="PAS"/>
</dbReference>
<protein>
    <submittedName>
        <fullName evidence="5">HTR-like protein</fullName>
    </submittedName>
</protein>
<dbReference type="RefSeq" id="WP_053968426.1">
    <property type="nucleotide sequence ID" value="NZ_LIUF01000004.1"/>
</dbReference>
<dbReference type="InterPro" id="IPR035965">
    <property type="entry name" value="PAS-like_dom_sf"/>
</dbReference>
<dbReference type="OrthoDB" id="8127at2157"/>